<gene>
    <name evidence="1" type="ORF">SMN809_LOCUS45545</name>
</gene>
<proteinExistence type="predicted"/>
<evidence type="ECO:0000313" key="1">
    <source>
        <dbReference type="EMBL" id="CAF4761151.1"/>
    </source>
</evidence>
<reference evidence="1" key="1">
    <citation type="submission" date="2021-02" db="EMBL/GenBank/DDBJ databases">
        <authorList>
            <person name="Nowell W R."/>
        </authorList>
    </citation>
    <scope>NUCLEOTIDE SEQUENCE</scope>
</reference>
<dbReference type="Proteomes" id="UP000676336">
    <property type="component" value="Unassembled WGS sequence"/>
</dbReference>
<sequence length="61" mass="6998">EWQARLGFFLLDTDPDHDEKDTDTTTTMKNFYYDEAAKLTDSNDTSLPDHGAINEFQLIDA</sequence>
<name>A0A8S3AWU3_9BILA</name>
<feature type="non-terminal residue" evidence="1">
    <location>
        <position position="1"/>
    </location>
</feature>
<dbReference type="EMBL" id="CAJOBI010139508">
    <property type="protein sequence ID" value="CAF4761151.1"/>
    <property type="molecule type" value="Genomic_DNA"/>
</dbReference>
<accession>A0A8S3AWU3</accession>
<dbReference type="AlphaFoldDB" id="A0A8S3AWU3"/>
<evidence type="ECO:0000313" key="2">
    <source>
        <dbReference type="Proteomes" id="UP000676336"/>
    </source>
</evidence>
<protein>
    <submittedName>
        <fullName evidence="1">Uncharacterized protein</fullName>
    </submittedName>
</protein>
<comment type="caution">
    <text evidence="1">The sequence shown here is derived from an EMBL/GenBank/DDBJ whole genome shotgun (WGS) entry which is preliminary data.</text>
</comment>
<feature type="non-terminal residue" evidence="1">
    <location>
        <position position="61"/>
    </location>
</feature>
<organism evidence="1 2">
    <name type="scientific">Rotaria magnacalcarata</name>
    <dbReference type="NCBI Taxonomy" id="392030"/>
    <lineage>
        <taxon>Eukaryota</taxon>
        <taxon>Metazoa</taxon>
        <taxon>Spiralia</taxon>
        <taxon>Gnathifera</taxon>
        <taxon>Rotifera</taxon>
        <taxon>Eurotatoria</taxon>
        <taxon>Bdelloidea</taxon>
        <taxon>Philodinida</taxon>
        <taxon>Philodinidae</taxon>
        <taxon>Rotaria</taxon>
    </lineage>
</organism>